<proteinExistence type="predicted"/>
<gene>
    <name evidence="2" type="primary">ORF79622</name>
</gene>
<dbReference type="EMBL" id="HACG01024871">
    <property type="protein sequence ID" value="CEK71736.1"/>
    <property type="molecule type" value="Transcribed_RNA"/>
</dbReference>
<dbReference type="InterPro" id="IPR001849">
    <property type="entry name" value="PH_domain"/>
</dbReference>
<dbReference type="PROSITE" id="PS50003">
    <property type="entry name" value="PH_DOMAIN"/>
    <property type="match status" value="1"/>
</dbReference>
<name>A0A0B6ZV76_9EUPU</name>
<organism evidence="2">
    <name type="scientific">Arion vulgaris</name>
    <dbReference type="NCBI Taxonomy" id="1028688"/>
    <lineage>
        <taxon>Eukaryota</taxon>
        <taxon>Metazoa</taxon>
        <taxon>Spiralia</taxon>
        <taxon>Lophotrochozoa</taxon>
        <taxon>Mollusca</taxon>
        <taxon>Gastropoda</taxon>
        <taxon>Heterobranchia</taxon>
        <taxon>Euthyneura</taxon>
        <taxon>Panpulmonata</taxon>
        <taxon>Eupulmonata</taxon>
        <taxon>Stylommatophora</taxon>
        <taxon>Helicina</taxon>
        <taxon>Arionoidea</taxon>
        <taxon>Arionidae</taxon>
        <taxon>Arion</taxon>
    </lineage>
</organism>
<protein>
    <recommendedName>
        <fullName evidence="1">PH domain-containing protein</fullName>
    </recommendedName>
</protein>
<reference evidence="2" key="1">
    <citation type="submission" date="2014-12" db="EMBL/GenBank/DDBJ databases">
        <title>Insight into the proteome of Arion vulgaris.</title>
        <authorList>
            <person name="Aradska J."/>
            <person name="Bulat T."/>
            <person name="Smidak R."/>
            <person name="Sarate P."/>
            <person name="Gangsoo J."/>
            <person name="Sialana F."/>
            <person name="Bilban M."/>
            <person name="Lubec G."/>
        </authorList>
    </citation>
    <scope>NUCLEOTIDE SEQUENCE</scope>
    <source>
        <tissue evidence="2">Skin</tissue>
    </source>
</reference>
<dbReference type="Gene3D" id="2.30.29.30">
    <property type="entry name" value="Pleckstrin-homology domain (PH domain)/Phosphotyrosine-binding domain (PTB)"/>
    <property type="match status" value="1"/>
</dbReference>
<evidence type="ECO:0000259" key="1">
    <source>
        <dbReference type="PROSITE" id="PS50003"/>
    </source>
</evidence>
<dbReference type="AlphaFoldDB" id="A0A0B6ZV76"/>
<sequence>MYQIYRQPIPATELVVEDLPDGEVKMGSFRSAFGQGGQTAKNLIRLSFQDTDRGQSHTLIISDEHDKRQWMQAFNKVASKILIVVNENKTKEKTAQ</sequence>
<feature type="domain" description="PH" evidence="1">
    <location>
        <begin position="1"/>
        <end position="79"/>
    </location>
</feature>
<accession>A0A0B6ZV76</accession>
<dbReference type="SUPFAM" id="SSF50729">
    <property type="entry name" value="PH domain-like"/>
    <property type="match status" value="1"/>
</dbReference>
<dbReference type="InterPro" id="IPR011993">
    <property type="entry name" value="PH-like_dom_sf"/>
</dbReference>
<evidence type="ECO:0000313" key="2">
    <source>
        <dbReference type="EMBL" id="CEK71736.1"/>
    </source>
</evidence>